<name>A0A813AMT7_9DINO</name>
<evidence type="ECO:0000313" key="1">
    <source>
        <dbReference type="EMBL" id="CAE7874075.1"/>
    </source>
</evidence>
<dbReference type="OrthoDB" id="432968at2759"/>
<keyword evidence="2" id="KW-1185">Reference proteome</keyword>
<sequence>MVRSSRGHLPWSQCPDESLGLLLGSPISREHLRELLGPEEDKANPTRWPSSPLRMVSEALGPADFVRTATVALGGAHLAASRGANFLWGASTSKKPWMSPRMTWQFSSLFL</sequence>
<reference evidence="1" key="1">
    <citation type="submission" date="2021-02" db="EMBL/GenBank/DDBJ databases">
        <authorList>
            <person name="Dougan E. K."/>
            <person name="Rhodes N."/>
            <person name="Thang M."/>
            <person name="Chan C."/>
        </authorList>
    </citation>
    <scope>NUCLEOTIDE SEQUENCE</scope>
</reference>
<evidence type="ECO:0000313" key="2">
    <source>
        <dbReference type="Proteomes" id="UP000601435"/>
    </source>
</evidence>
<comment type="caution">
    <text evidence="1">The sequence shown here is derived from an EMBL/GenBank/DDBJ whole genome shotgun (WGS) entry which is preliminary data.</text>
</comment>
<gene>
    <name evidence="1" type="ORF">SNEC2469_LOCUS28396</name>
</gene>
<dbReference type="EMBL" id="CAJNJA010061631">
    <property type="protein sequence ID" value="CAE7874075.1"/>
    <property type="molecule type" value="Genomic_DNA"/>
</dbReference>
<organism evidence="1 2">
    <name type="scientific">Symbiodinium necroappetens</name>
    <dbReference type="NCBI Taxonomy" id="1628268"/>
    <lineage>
        <taxon>Eukaryota</taxon>
        <taxon>Sar</taxon>
        <taxon>Alveolata</taxon>
        <taxon>Dinophyceae</taxon>
        <taxon>Suessiales</taxon>
        <taxon>Symbiodiniaceae</taxon>
        <taxon>Symbiodinium</taxon>
    </lineage>
</organism>
<proteinExistence type="predicted"/>
<dbReference type="AlphaFoldDB" id="A0A813AMT7"/>
<accession>A0A813AMT7</accession>
<protein>
    <submittedName>
        <fullName evidence="1">Uncharacterized protein</fullName>
    </submittedName>
</protein>
<dbReference type="Proteomes" id="UP000601435">
    <property type="component" value="Unassembled WGS sequence"/>
</dbReference>